<proteinExistence type="predicted"/>
<sequence>MSGSFSSSGSYLRPLPVPKHLFVPLIAKESFFVVKFNEITEGKFWCMESIN</sequence>
<name>A0A0R3R515_9BILA</name>
<evidence type="ECO:0000313" key="1">
    <source>
        <dbReference type="WBParaSite" id="BTMF_0001510501-mRNA-1"/>
    </source>
</evidence>
<dbReference type="WBParaSite" id="BTMF_0001510501-mRNA-1">
    <property type="protein sequence ID" value="BTMF_0001510501-mRNA-1"/>
    <property type="gene ID" value="BTMF_0001510501"/>
</dbReference>
<accession>A0A0R3R515</accession>
<protein>
    <submittedName>
        <fullName evidence="1">Uncharacterized protein</fullName>
    </submittedName>
</protein>
<organism evidence="1">
    <name type="scientific">Brugia timori</name>
    <dbReference type="NCBI Taxonomy" id="42155"/>
    <lineage>
        <taxon>Eukaryota</taxon>
        <taxon>Metazoa</taxon>
        <taxon>Ecdysozoa</taxon>
        <taxon>Nematoda</taxon>
        <taxon>Chromadorea</taxon>
        <taxon>Rhabditida</taxon>
        <taxon>Spirurina</taxon>
        <taxon>Spiruromorpha</taxon>
        <taxon>Filarioidea</taxon>
        <taxon>Onchocercidae</taxon>
        <taxon>Brugia</taxon>
    </lineage>
</organism>
<dbReference type="AlphaFoldDB" id="A0A0R3R515"/>
<reference evidence="1" key="1">
    <citation type="submission" date="2017-02" db="UniProtKB">
        <authorList>
            <consortium name="WormBaseParasite"/>
        </authorList>
    </citation>
    <scope>IDENTIFICATION</scope>
</reference>